<dbReference type="EMBL" id="OOIQ01000002">
    <property type="protein sequence ID" value="SPO43732.1"/>
    <property type="molecule type" value="Genomic_DNA"/>
</dbReference>
<feature type="compositionally biased region" description="Polar residues" evidence="1">
    <location>
        <begin position="410"/>
        <end position="423"/>
    </location>
</feature>
<protein>
    <submittedName>
        <fullName evidence="2">Uncharacterized protein</fullName>
    </submittedName>
</protein>
<feature type="compositionally biased region" description="Basic residues" evidence="1">
    <location>
        <begin position="67"/>
        <end position="79"/>
    </location>
</feature>
<accession>A0A5C3FH49</accession>
<feature type="region of interest" description="Disordered" evidence="1">
    <location>
        <begin position="408"/>
        <end position="432"/>
    </location>
</feature>
<name>A0A5C3FH49_PSEA2</name>
<dbReference type="Proteomes" id="UP000325008">
    <property type="component" value="Unassembled WGS sequence"/>
</dbReference>
<keyword evidence="3" id="KW-1185">Reference proteome</keyword>
<dbReference type="AlphaFoldDB" id="A0A5C3FH49"/>
<organism evidence="2 3">
    <name type="scientific">Pseudozyma antarctica</name>
    <name type="common">Yeast</name>
    <name type="synonym">Candida antarctica</name>
    <dbReference type="NCBI Taxonomy" id="84753"/>
    <lineage>
        <taxon>Eukaryota</taxon>
        <taxon>Fungi</taxon>
        <taxon>Dikarya</taxon>
        <taxon>Basidiomycota</taxon>
        <taxon>Ustilaginomycotina</taxon>
        <taxon>Ustilaginomycetes</taxon>
        <taxon>Ustilaginales</taxon>
        <taxon>Ustilaginaceae</taxon>
        <taxon>Moesziomyces</taxon>
    </lineage>
</organism>
<evidence type="ECO:0000313" key="3">
    <source>
        <dbReference type="Proteomes" id="UP000325008"/>
    </source>
</evidence>
<proteinExistence type="predicted"/>
<sequence>MVQHDEASGEALRVVVVPWWRPCDGLLELRLATVPRRQTSRYYGETHSPLDKAAAASPSPGPAQNRLRFRERRGRHSRPSPHAATAVDEESSDGSIVEIEQELSLTAHVKDEEDDGNNSLSEDTAGKYAKYIAIGRTNRGDDDEGMNDDPQDYACDIEEPYASCDEEEREEGAVCDCILGDDHADADDEDELELVDKEDDNDAVMQRVASQVVAAAPSSDGERCTRKANTRSELSRGGRHAELEKTIAWLLDPIKRLEDRDKQLADFVDPKFRNTSDVPKGTGKLFLRRRAEKFASLFDQYRVMSRLAEIEEHLQRVFELFIADLTRFDHAKEAFADLVEAVPWAVVSRWPGEPYRRWMNGRSHGLLRPVKHLGVRREPFSTLAGPLVDTRGMRHPFALQMTRLRETCRTSENSRANRPSSGQPLGLQEARSSMRTPAAESVVCAFAVENLLRVRVLSLFLDAANDALRDPSSLSSVDDHKRSNVSSSTTHLFIIGNRSNWKSKKEKTRGARI</sequence>
<reference evidence="2" key="1">
    <citation type="submission" date="2018-03" db="EMBL/GenBank/DDBJ databases">
        <authorList>
            <person name="Guldener U."/>
        </authorList>
    </citation>
    <scope>NUCLEOTIDE SEQUENCE [LARGE SCALE GENOMIC DNA]</scope>
    <source>
        <strain evidence="2">ATCC34888</strain>
    </source>
</reference>
<evidence type="ECO:0000313" key="2">
    <source>
        <dbReference type="EMBL" id="SPO43732.1"/>
    </source>
</evidence>
<comment type="caution">
    <text evidence="2">The sequence shown here is derived from an EMBL/GenBank/DDBJ whole genome shotgun (WGS) entry which is preliminary data.</text>
</comment>
<gene>
    <name evidence="2" type="ORF">PSANT_01417</name>
</gene>
<feature type="region of interest" description="Disordered" evidence="1">
    <location>
        <begin position="43"/>
        <end position="95"/>
    </location>
</feature>
<dbReference type="RefSeq" id="XP_014658647.1">
    <property type="nucleotide sequence ID" value="XM_014803161.1"/>
</dbReference>
<evidence type="ECO:0000256" key="1">
    <source>
        <dbReference type="SAM" id="MobiDB-lite"/>
    </source>
</evidence>